<evidence type="ECO:0000313" key="5">
    <source>
        <dbReference type="Proteomes" id="UP000053528"/>
    </source>
</evidence>
<dbReference type="Gene3D" id="3.40.50.300">
    <property type="entry name" value="P-loop containing nucleotide triphosphate hydrolases"/>
    <property type="match status" value="1"/>
</dbReference>
<dbReference type="InterPro" id="IPR027417">
    <property type="entry name" value="P-loop_NTPase"/>
</dbReference>
<dbReference type="PROSITE" id="PS50893">
    <property type="entry name" value="ABC_TRANSPORTER_2"/>
    <property type="match status" value="1"/>
</dbReference>
<dbReference type="EMBL" id="JRNH01000013">
    <property type="protein sequence ID" value="KGF20598.1"/>
    <property type="molecule type" value="Genomic_DNA"/>
</dbReference>
<gene>
    <name evidence="4" type="ORF">HMPREF2128_04920</name>
</gene>
<keyword evidence="1" id="KW-0547">Nucleotide-binding</keyword>
<evidence type="ECO:0000256" key="2">
    <source>
        <dbReference type="ARBA" id="ARBA00022840"/>
    </source>
</evidence>
<dbReference type="InterPro" id="IPR017871">
    <property type="entry name" value="ABC_transporter-like_CS"/>
</dbReference>
<name>A0A095YEB2_9MICC</name>
<dbReference type="InterPro" id="IPR003593">
    <property type="entry name" value="AAA+_ATPase"/>
</dbReference>
<proteinExistence type="predicted"/>
<sequence>MSSVLNLEDVSLWRGRKYLLKDVNWQVSEDQRWVVLGPNGAGKTTLMKIAATQMFHSAGTVDILGERLGRVNVADLRPSIGLASSSVASMVREREQALDLVVSAAYGMTGRWREKYDKDDERRAFQLLQDWGAGTLMSRRFATLSGGEKARVLIARALMTDPELMLLDEPANGLDLGGREDLVSRMSELAHSPYAPALILVTHHLEEIPPGFTHVLMLKDGEVTAKGSIEDTLTEENLKKTFGVDVKLTRTEQGRYSAFAR</sequence>
<comment type="caution">
    <text evidence="4">The sequence shown here is derived from an EMBL/GenBank/DDBJ whole genome shotgun (WGS) entry which is preliminary data.</text>
</comment>
<dbReference type="PANTHER" id="PTHR43158:SF2">
    <property type="entry name" value="SKFA PEPTIDE EXPORT ATP-BINDING PROTEIN SKFE"/>
    <property type="match status" value="1"/>
</dbReference>
<organism evidence="4 5">
    <name type="scientific">Pseudoglutamicibacter albus DNF00011</name>
    <dbReference type="NCBI Taxonomy" id="1401063"/>
    <lineage>
        <taxon>Bacteria</taxon>
        <taxon>Bacillati</taxon>
        <taxon>Actinomycetota</taxon>
        <taxon>Actinomycetes</taxon>
        <taxon>Micrococcales</taxon>
        <taxon>Micrococcaceae</taxon>
        <taxon>Pseudoglutamicibacter</taxon>
    </lineage>
</organism>
<dbReference type="PANTHER" id="PTHR43158">
    <property type="entry name" value="SKFA PEPTIDE EXPORT ATP-BINDING PROTEIN SKFE"/>
    <property type="match status" value="1"/>
</dbReference>
<dbReference type="AlphaFoldDB" id="A0A095YEB2"/>
<feature type="domain" description="ABC transporter" evidence="3">
    <location>
        <begin position="5"/>
        <end position="245"/>
    </location>
</feature>
<protein>
    <submittedName>
        <fullName evidence="4">Iron ABC transporter ATP-binding protein</fullName>
    </submittedName>
</protein>
<dbReference type="GO" id="GO:0016887">
    <property type="term" value="F:ATP hydrolysis activity"/>
    <property type="evidence" value="ECO:0007669"/>
    <property type="project" value="InterPro"/>
</dbReference>
<dbReference type="GO" id="GO:0005524">
    <property type="term" value="F:ATP binding"/>
    <property type="evidence" value="ECO:0007669"/>
    <property type="project" value="UniProtKB-KW"/>
</dbReference>
<dbReference type="Proteomes" id="UP000053528">
    <property type="component" value="Unassembled WGS sequence"/>
</dbReference>
<keyword evidence="2 4" id="KW-0067">ATP-binding</keyword>
<reference evidence="4 5" key="1">
    <citation type="submission" date="2014-07" db="EMBL/GenBank/DDBJ databases">
        <authorList>
            <person name="McCorrison J."/>
            <person name="Sanka R."/>
            <person name="Torralba M."/>
            <person name="Gillis M."/>
            <person name="Haft D.H."/>
            <person name="Methe B."/>
            <person name="Sutton G."/>
            <person name="Nelson K.E."/>
        </authorList>
    </citation>
    <scope>NUCLEOTIDE SEQUENCE [LARGE SCALE GENOMIC DNA]</scope>
    <source>
        <strain evidence="4 5">DNF00011</strain>
    </source>
</reference>
<dbReference type="SMART" id="SM00382">
    <property type="entry name" value="AAA"/>
    <property type="match status" value="1"/>
</dbReference>
<dbReference type="RefSeq" id="WP_035755662.1">
    <property type="nucleotide sequence ID" value="NZ_JRNH01000013.1"/>
</dbReference>
<evidence type="ECO:0000313" key="4">
    <source>
        <dbReference type="EMBL" id="KGF20598.1"/>
    </source>
</evidence>
<dbReference type="SUPFAM" id="SSF52540">
    <property type="entry name" value="P-loop containing nucleoside triphosphate hydrolases"/>
    <property type="match status" value="1"/>
</dbReference>
<evidence type="ECO:0000256" key="1">
    <source>
        <dbReference type="ARBA" id="ARBA00022741"/>
    </source>
</evidence>
<dbReference type="PROSITE" id="PS00211">
    <property type="entry name" value="ABC_TRANSPORTER_1"/>
    <property type="match status" value="1"/>
</dbReference>
<accession>A0A095YEB2</accession>
<evidence type="ECO:0000259" key="3">
    <source>
        <dbReference type="PROSITE" id="PS50893"/>
    </source>
</evidence>
<dbReference type="FunFam" id="3.40.50.300:FF:001031">
    <property type="entry name" value="Iron ABC transporter ATP-binding protein"/>
    <property type="match status" value="1"/>
</dbReference>
<dbReference type="Pfam" id="PF00005">
    <property type="entry name" value="ABC_tran"/>
    <property type="match status" value="1"/>
</dbReference>
<dbReference type="InterPro" id="IPR003439">
    <property type="entry name" value="ABC_transporter-like_ATP-bd"/>
</dbReference>